<organism evidence="1 2">
    <name type="scientific">Parapedobacter koreensis</name>
    <dbReference type="NCBI Taxonomy" id="332977"/>
    <lineage>
        <taxon>Bacteria</taxon>
        <taxon>Pseudomonadati</taxon>
        <taxon>Bacteroidota</taxon>
        <taxon>Sphingobacteriia</taxon>
        <taxon>Sphingobacteriales</taxon>
        <taxon>Sphingobacteriaceae</taxon>
        <taxon>Parapedobacter</taxon>
    </lineage>
</organism>
<sequence length="234" mass="27031">MSFILFALLSTPFTQHIIQKELLAYKCNKVIPAVIEKQVLIALSHYPELKGTQIRFTFTRKLKGSIMAARPVPGSLFKKRKNRIYDILINPVFKLEHSFETIRQIPDSVMVGWIGHELGHIMDYEGKSTWRIMGFGLSYWLSKKYIRKAERIADAFAVNRGMGRYLLATKSFILDHTELPQAYKDKIASLYLSPDDIVELVAELEKENEHKKEEILQEEEEVVREADMELRSGG</sequence>
<dbReference type="EMBL" id="FNZR01000008">
    <property type="protein sequence ID" value="SEL67608.1"/>
    <property type="molecule type" value="Genomic_DNA"/>
</dbReference>
<gene>
    <name evidence="1" type="ORF">SAMN05421740_10886</name>
</gene>
<dbReference type="AlphaFoldDB" id="A0A1H7S5F5"/>
<proteinExistence type="predicted"/>
<name>A0A1H7S5F5_9SPHI</name>
<accession>A0A1H7S5F5</accession>
<dbReference type="STRING" id="332977.SAMN05421740_10886"/>
<protein>
    <recommendedName>
        <fullName evidence="3">Peptidase family M48</fullName>
    </recommendedName>
</protein>
<evidence type="ECO:0000313" key="2">
    <source>
        <dbReference type="Proteomes" id="UP000198916"/>
    </source>
</evidence>
<dbReference type="RefSeq" id="WP_090607479.1">
    <property type="nucleotide sequence ID" value="NZ_FNZR01000008.1"/>
</dbReference>
<dbReference type="Proteomes" id="UP000198916">
    <property type="component" value="Unassembled WGS sequence"/>
</dbReference>
<reference evidence="2" key="1">
    <citation type="submission" date="2016-10" db="EMBL/GenBank/DDBJ databases">
        <authorList>
            <person name="Varghese N."/>
            <person name="Submissions S."/>
        </authorList>
    </citation>
    <scope>NUCLEOTIDE SEQUENCE [LARGE SCALE GENOMIC DNA]</scope>
    <source>
        <strain evidence="2">Jip14</strain>
    </source>
</reference>
<keyword evidence="2" id="KW-1185">Reference proteome</keyword>
<evidence type="ECO:0008006" key="3">
    <source>
        <dbReference type="Google" id="ProtNLM"/>
    </source>
</evidence>
<dbReference type="OrthoDB" id="1098088at2"/>
<evidence type="ECO:0000313" key="1">
    <source>
        <dbReference type="EMBL" id="SEL67608.1"/>
    </source>
</evidence>